<dbReference type="AlphaFoldDB" id="A0A0U5ERT0"/>
<gene>
    <name evidence="11 12" type="primary">aroK</name>
    <name evidence="12" type="ORF">PNK_1232</name>
</gene>
<dbReference type="PROSITE" id="PS01128">
    <property type="entry name" value="SHIKIMATE_KINASE"/>
    <property type="match status" value="1"/>
</dbReference>
<feature type="binding site" evidence="11">
    <location>
        <position position="83"/>
    </location>
    <ligand>
        <name>substrate</name>
    </ligand>
</feature>
<accession>A0A0U5ERT0</accession>
<dbReference type="InterPro" id="IPR023000">
    <property type="entry name" value="Shikimate_kinase_CS"/>
</dbReference>
<evidence type="ECO:0000256" key="6">
    <source>
        <dbReference type="ARBA" id="ARBA00022741"/>
    </source>
</evidence>
<dbReference type="STRING" id="389348.PNK_1232"/>
<dbReference type="PRINTS" id="PR01100">
    <property type="entry name" value="SHIKIMTKNASE"/>
</dbReference>
<comment type="catalytic activity">
    <reaction evidence="10 11">
        <text>shikimate + ATP = 3-phosphoshikimate + ADP + H(+)</text>
        <dbReference type="Rhea" id="RHEA:13121"/>
        <dbReference type="ChEBI" id="CHEBI:15378"/>
        <dbReference type="ChEBI" id="CHEBI:30616"/>
        <dbReference type="ChEBI" id="CHEBI:36208"/>
        <dbReference type="ChEBI" id="CHEBI:145989"/>
        <dbReference type="ChEBI" id="CHEBI:456216"/>
        <dbReference type="EC" id="2.7.1.71"/>
    </reaction>
</comment>
<evidence type="ECO:0000313" key="12">
    <source>
        <dbReference type="EMBL" id="CUI16849.1"/>
    </source>
</evidence>
<feature type="binding site" evidence="11">
    <location>
        <begin position="13"/>
        <end position="18"/>
    </location>
    <ligand>
        <name>ATP</name>
        <dbReference type="ChEBI" id="CHEBI:30616"/>
    </ligand>
</feature>
<feature type="binding site" evidence="11">
    <location>
        <position position="118"/>
    </location>
    <ligand>
        <name>ATP</name>
        <dbReference type="ChEBI" id="CHEBI:30616"/>
    </ligand>
</feature>
<dbReference type="InterPro" id="IPR031322">
    <property type="entry name" value="Shikimate/glucono_kinase"/>
</dbReference>
<comment type="caution">
    <text evidence="11">Lacks conserved residue(s) required for the propagation of feature annotation.</text>
</comment>
<evidence type="ECO:0000256" key="11">
    <source>
        <dbReference type="HAMAP-Rule" id="MF_00109"/>
    </source>
</evidence>
<comment type="subcellular location">
    <subcellularLocation>
        <location evidence="11">Cytoplasm</location>
    </subcellularLocation>
</comment>
<comment type="cofactor">
    <cofactor evidence="11">
        <name>Mg(2+)</name>
        <dbReference type="ChEBI" id="CHEBI:18420"/>
    </cofactor>
    <text evidence="11">Binds 1 Mg(2+) ion per subunit.</text>
</comment>
<dbReference type="CDD" id="cd00464">
    <property type="entry name" value="SK"/>
    <property type="match status" value="1"/>
</dbReference>
<dbReference type="GO" id="GO:0005524">
    <property type="term" value="F:ATP binding"/>
    <property type="evidence" value="ECO:0007669"/>
    <property type="project" value="UniProtKB-UniRule"/>
</dbReference>
<evidence type="ECO:0000256" key="8">
    <source>
        <dbReference type="ARBA" id="ARBA00022840"/>
    </source>
</evidence>
<evidence type="ECO:0000256" key="5">
    <source>
        <dbReference type="ARBA" id="ARBA00022679"/>
    </source>
</evidence>
<dbReference type="GO" id="GO:0009073">
    <property type="term" value="P:aromatic amino acid family biosynthetic process"/>
    <property type="evidence" value="ECO:0007669"/>
    <property type="project" value="UniProtKB-KW"/>
</dbReference>
<keyword evidence="11" id="KW-0460">Magnesium</keyword>
<evidence type="ECO:0000313" key="13">
    <source>
        <dbReference type="Proteomes" id="UP000069902"/>
    </source>
</evidence>
<dbReference type="InParanoid" id="A0A0U5ERT0"/>
<keyword evidence="4 11" id="KW-0028">Amino-acid biosynthesis</keyword>
<dbReference type="PANTHER" id="PTHR21087">
    <property type="entry name" value="SHIKIMATE KINASE"/>
    <property type="match status" value="1"/>
</dbReference>
<keyword evidence="8 11" id="KW-0067">ATP-binding</keyword>
<dbReference type="SUPFAM" id="SSF52540">
    <property type="entry name" value="P-loop containing nucleoside triphosphate hydrolases"/>
    <property type="match status" value="1"/>
</dbReference>
<dbReference type="FunCoup" id="A0A0U5ERT0">
    <property type="interactions" value="409"/>
</dbReference>
<keyword evidence="7 11" id="KW-0418">Kinase</keyword>
<sequence length="182" mass="20916">MLAKNVMLIGFQASGKTTFGRLLAKQLNRPFIDTDDLIQQYHPSLSCREIYRTFSKDYFRRLEAEVVAGLEHTLRGAVIATGGGCLMNESNGYSLKKHSHVIYLEVSFQVLKERILTRTSLPSYLDKGDPENSLKHLYEERSAIYEKWADQILTIQQEDMTQTLKRLYEMSLSLQDALNYQG</sequence>
<evidence type="ECO:0000256" key="4">
    <source>
        <dbReference type="ARBA" id="ARBA00022605"/>
    </source>
</evidence>
<evidence type="ECO:0000256" key="9">
    <source>
        <dbReference type="ARBA" id="ARBA00023141"/>
    </source>
</evidence>
<dbReference type="GO" id="GO:0008652">
    <property type="term" value="P:amino acid biosynthetic process"/>
    <property type="evidence" value="ECO:0007669"/>
    <property type="project" value="UniProtKB-KW"/>
</dbReference>
<feature type="binding site" evidence="11">
    <location>
        <position position="60"/>
    </location>
    <ligand>
        <name>substrate</name>
    </ligand>
</feature>
<comment type="similarity">
    <text evidence="2 11">Belongs to the shikimate kinase family.</text>
</comment>
<dbReference type="KEGG" id="pnl:PNK_1232"/>
<dbReference type="EMBL" id="LN879502">
    <property type="protein sequence ID" value="CUI16849.1"/>
    <property type="molecule type" value="Genomic_DNA"/>
</dbReference>
<dbReference type="GO" id="GO:0004765">
    <property type="term" value="F:shikimate kinase activity"/>
    <property type="evidence" value="ECO:0007669"/>
    <property type="project" value="UniProtKB-UniRule"/>
</dbReference>
<protein>
    <recommendedName>
        <fullName evidence="3 11">Shikimate kinase</fullName>
        <shortName evidence="11">SK</shortName>
        <ecNumber evidence="3 11">2.7.1.71</ecNumber>
    </recommendedName>
</protein>
<dbReference type="InterPro" id="IPR027417">
    <property type="entry name" value="P-loop_NTPase"/>
</dbReference>
<reference evidence="13" key="1">
    <citation type="submission" date="2015-09" db="EMBL/GenBank/DDBJ databases">
        <authorList>
            <person name="Bertelli C."/>
        </authorList>
    </citation>
    <scope>NUCLEOTIDE SEQUENCE [LARGE SCALE GENOMIC DNA]</scope>
    <source>
        <strain evidence="13">KNic</strain>
    </source>
</reference>
<comment type="pathway">
    <text evidence="1 11">Metabolic intermediate biosynthesis; chorismate biosynthesis; chorismate from D-erythrose 4-phosphate and phosphoenolpyruvate: step 5/7.</text>
</comment>
<dbReference type="GO" id="GO:0000287">
    <property type="term" value="F:magnesium ion binding"/>
    <property type="evidence" value="ECO:0007669"/>
    <property type="project" value="UniProtKB-UniRule"/>
</dbReference>
<evidence type="ECO:0000256" key="1">
    <source>
        <dbReference type="ARBA" id="ARBA00004842"/>
    </source>
</evidence>
<keyword evidence="5 11" id="KW-0808">Transferase</keyword>
<evidence type="ECO:0000256" key="7">
    <source>
        <dbReference type="ARBA" id="ARBA00022777"/>
    </source>
</evidence>
<keyword evidence="11" id="KW-0963">Cytoplasm</keyword>
<dbReference type="PATRIC" id="fig|389348.3.peg.1366"/>
<dbReference type="GO" id="GO:0009423">
    <property type="term" value="P:chorismate biosynthetic process"/>
    <property type="evidence" value="ECO:0007669"/>
    <property type="project" value="UniProtKB-UniRule"/>
</dbReference>
<feature type="binding site" evidence="11">
    <location>
        <position position="17"/>
    </location>
    <ligand>
        <name>Mg(2+)</name>
        <dbReference type="ChEBI" id="CHEBI:18420"/>
    </ligand>
</feature>
<dbReference type="UniPathway" id="UPA00053">
    <property type="reaction ID" value="UER00088"/>
</dbReference>
<dbReference type="GO" id="GO:0005829">
    <property type="term" value="C:cytosol"/>
    <property type="evidence" value="ECO:0007669"/>
    <property type="project" value="TreeGrafter"/>
</dbReference>
<evidence type="ECO:0000256" key="2">
    <source>
        <dbReference type="ARBA" id="ARBA00006997"/>
    </source>
</evidence>
<organism evidence="12 13">
    <name type="scientific">Candidatus Protochlamydia naegleriophila</name>
    <dbReference type="NCBI Taxonomy" id="389348"/>
    <lineage>
        <taxon>Bacteria</taxon>
        <taxon>Pseudomonadati</taxon>
        <taxon>Chlamydiota</taxon>
        <taxon>Chlamydiia</taxon>
        <taxon>Parachlamydiales</taxon>
        <taxon>Parachlamydiaceae</taxon>
        <taxon>Candidatus Protochlamydia</taxon>
    </lineage>
</organism>
<keyword evidence="9 11" id="KW-0057">Aromatic amino acid biosynthesis</keyword>
<dbReference type="Proteomes" id="UP000069902">
    <property type="component" value="Chromosome cPNK"/>
</dbReference>
<dbReference type="PANTHER" id="PTHR21087:SF16">
    <property type="entry name" value="SHIKIMATE KINASE 1, CHLOROPLASTIC"/>
    <property type="match status" value="1"/>
</dbReference>
<feature type="binding site" evidence="11">
    <location>
        <position position="141"/>
    </location>
    <ligand>
        <name>substrate</name>
    </ligand>
</feature>
<dbReference type="EC" id="2.7.1.71" evidence="3 11"/>
<dbReference type="InterPro" id="IPR000623">
    <property type="entry name" value="Shikimate_kinase/TSH1"/>
</dbReference>
<dbReference type="Pfam" id="PF01202">
    <property type="entry name" value="SKI"/>
    <property type="match status" value="1"/>
</dbReference>
<evidence type="ECO:0000256" key="3">
    <source>
        <dbReference type="ARBA" id="ARBA00012154"/>
    </source>
</evidence>
<comment type="function">
    <text evidence="11">Catalyzes the specific phosphorylation of the 3-hydroxyl group of shikimic acid using ATP as a cosubstrate.</text>
</comment>
<keyword evidence="11" id="KW-0479">Metal-binding</keyword>
<evidence type="ECO:0000256" key="10">
    <source>
        <dbReference type="ARBA" id="ARBA00048567"/>
    </source>
</evidence>
<dbReference type="HAMAP" id="MF_00109">
    <property type="entry name" value="Shikimate_kinase"/>
    <property type="match status" value="1"/>
</dbReference>
<comment type="subunit">
    <text evidence="11">Monomer.</text>
</comment>
<keyword evidence="13" id="KW-1185">Reference proteome</keyword>
<dbReference type="RefSeq" id="WP_059060965.1">
    <property type="nucleotide sequence ID" value="NZ_LN879502.1"/>
</dbReference>
<feature type="binding site" evidence="11">
    <location>
        <position position="35"/>
    </location>
    <ligand>
        <name>substrate</name>
    </ligand>
</feature>
<proteinExistence type="inferred from homology"/>
<dbReference type="Gene3D" id="3.40.50.300">
    <property type="entry name" value="P-loop containing nucleotide triphosphate hydrolases"/>
    <property type="match status" value="1"/>
</dbReference>
<name>A0A0U5ERT0_9BACT</name>
<keyword evidence="6 11" id="KW-0547">Nucleotide-binding</keyword>